<name>A0A840KAF4_9FLAO</name>
<dbReference type="InterPro" id="IPR036770">
    <property type="entry name" value="Ankyrin_rpt-contain_sf"/>
</dbReference>
<dbReference type="Pfam" id="PF13857">
    <property type="entry name" value="Ank_5"/>
    <property type="match status" value="1"/>
</dbReference>
<protein>
    <submittedName>
        <fullName evidence="4">Cytohesin</fullName>
    </submittedName>
</protein>
<dbReference type="RefSeq" id="WP_184184442.1">
    <property type="nucleotide sequence ID" value="NZ_JACHLE010000001.1"/>
</dbReference>
<reference evidence="4 5" key="1">
    <citation type="submission" date="2020-08" db="EMBL/GenBank/DDBJ databases">
        <title>Functional genomics of gut bacteria from endangered species of beetles.</title>
        <authorList>
            <person name="Carlos-Shanley C."/>
        </authorList>
    </citation>
    <scope>NUCLEOTIDE SEQUENCE [LARGE SCALE GENOMIC DNA]</scope>
    <source>
        <strain evidence="4 5">S00151</strain>
    </source>
</reference>
<dbReference type="SUPFAM" id="SSF48403">
    <property type="entry name" value="Ankyrin repeat"/>
    <property type="match status" value="1"/>
</dbReference>
<evidence type="ECO:0000256" key="3">
    <source>
        <dbReference type="PROSITE-ProRule" id="PRU00023"/>
    </source>
</evidence>
<dbReference type="InterPro" id="IPR002110">
    <property type="entry name" value="Ankyrin_rpt"/>
</dbReference>
<dbReference type="EMBL" id="JACHLE010000001">
    <property type="protein sequence ID" value="MBB4805405.1"/>
    <property type="molecule type" value="Genomic_DNA"/>
</dbReference>
<accession>A0A840KAF4</accession>
<evidence type="ECO:0000256" key="2">
    <source>
        <dbReference type="ARBA" id="ARBA00023043"/>
    </source>
</evidence>
<dbReference type="AlphaFoldDB" id="A0A840KAF4"/>
<dbReference type="SMART" id="SM00248">
    <property type="entry name" value="ANK"/>
    <property type="match status" value="5"/>
</dbReference>
<keyword evidence="5" id="KW-1185">Reference proteome</keyword>
<dbReference type="PANTHER" id="PTHR24126:SF14">
    <property type="entry name" value="ANK_REP_REGION DOMAIN-CONTAINING PROTEIN"/>
    <property type="match status" value="1"/>
</dbReference>
<feature type="repeat" description="ANK" evidence="3">
    <location>
        <begin position="153"/>
        <end position="185"/>
    </location>
</feature>
<dbReference type="Pfam" id="PF12796">
    <property type="entry name" value="Ank_2"/>
    <property type="match status" value="1"/>
</dbReference>
<dbReference type="PROSITE" id="PS50297">
    <property type="entry name" value="ANK_REP_REGION"/>
    <property type="match status" value="1"/>
</dbReference>
<gene>
    <name evidence="4" type="ORF">HNP38_000677</name>
</gene>
<feature type="repeat" description="ANK" evidence="3">
    <location>
        <begin position="101"/>
        <end position="138"/>
    </location>
</feature>
<dbReference type="PANTHER" id="PTHR24126">
    <property type="entry name" value="ANKYRIN REPEAT, PH AND SEC7 DOMAIN CONTAINING PROTEIN SECG-RELATED"/>
    <property type="match status" value="1"/>
</dbReference>
<comment type="caution">
    <text evidence="4">The sequence shown here is derived from an EMBL/GenBank/DDBJ whole genome shotgun (WGS) entry which is preliminary data.</text>
</comment>
<proteinExistence type="predicted"/>
<dbReference type="PROSITE" id="PS50088">
    <property type="entry name" value="ANK_REPEAT"/>
    <property type="match status" value="2"/>
</dbReference>
<evidence type="ECO:0000313" key="4">
    <source>
        <dbReference type="EMBL" id="MBB4805405.1"/>
    </source>
</evidence>
<keyword evidence="1" id="KW-0677">Repeat</keyword>
<organism evidence="4 5">
    <name type="scientific">Chryseobacterium defluvii</name>
    <dbReference type="NCBI Taxonomy" id="160396"/>
    <lineage>
        <taxon>Bacteria</taxon>
        <taxon>Pseudomonadati</taxon>
        <taxon>Bacteroidota</taxon>
        <taxon>Flavobacteriia</taxon>
        <taxon>Flavobacteriales</taxon>
        <taxon>Weeksellaceae</taxon>
        <taxon>Chryseobacterium group</taxon>
        <taxon>Chryseobacterium</taxon>
    </lineage>
</organism>
<sequence>MENLNQQLLDAAVEGNLEAVKKFVSQGADINYTEAGGNCAVFSAAWEGNIPALELYHSLGALIDWEKSNNPLCNAAFNGQAASVRWLLEKGANPNFSFADTGENALHYTICKTSEPEQRTEIVKLLVNAGTDVNKKTIDGEETLCFMRDAFLKGETPLHRAAAYGNAELIKILLDAGADPSVKDAYGDTPISWGSWHLRDAEILKLLLYGNVPRIR</sequence>
<evidence type="ECO:0000256" key="1">
    <source>
        <dbReference type="ARBA" id="ARBA00022737"/>
    </source>
</evidence>
<keyword evidence="2 3" id="KW-0040">ANK repeat</keyword>
<dbReference type="Proteomes" id="UP000592180">
    <property type="component" value="Unassembled WGS sequence"/>
</dbReference>
<dbReference type="Gene3D" id="1.25.40.20">
    <property type="entry name" value="Ankyrin repeat-containing domain"/>
    <property type="match status" value="2"/>
</dbReference>
<evidence type="ECO:0000313" key="5">
    <source>
        <dbReference type="Proteomes" id="UP000592180"/>
    </source>
</evidence>